<keyword evidence="4" id="KW-0862">Zinc</keyword>
<dbReference type="GO" id="GO:0061630">
    <property type="term" value="F:ubiquitin protein ligase activity"/>
    <property type="evidence" value="ECO:0007669"/>
    <property type="project" value="InterPro"/>
</dbReference>
<keyword evidence="5" id="KW-0539">Nucleus</keyword>
<feature type="domain" description="DWNN" evidence="9">
    <location>
        <begin position="1"/>
        <end position="21"/>
    </location>
</feature>
<dbReference type="CDD" id="cd16620">
    <property type="entry name" value="vRING-HC-C4C4_RBBP6"/>
    <property type="match status" value="1"/>
</dbReference>
<dbReference type="PANTHER" id="PTHR15439">
    <property type="entry name" value="RETINOBLASTOMA-BINDING PROTEIN 6"/>
    <property type="match status" value="1"/>
</dbReference>
<dbReference type="InterPro" id="IPR014891">
    <property type="entry name" value="DWNN_domain"/>
</dbReference>
<dbReference type="GO" id="GO:0016567">
    <property type="term" value="P:protein ubiquitination"/>
    <property type="evidence" value="ECO:0007669"/>
    <property type="project" value="InterPro"/>
</dbReference>
<dbReference type="InterPro" id="IPR001841">
    <property type="entry name" value="Znf_RING"/>
</dbReference>
<comment type="subcellular location">
    <subcellularLocation>
        <location evidence="1">Nucleus</location>
    </subcellularLocation>
</comment>
<evidence type="ECO:0000256" key="3">
    <source>
        <dbReference type="ARBA" id="ARBA00022771"/>
    </source>
</evidence>
<organism evidence="10 11">
    <name type="scientific">Haliaeetus albicilla</name>
    <name type="common">White-tailed sea-eagle</name>
    <name type="synonym">Falco albicilla</name>
    <dbReference type="NCBI Taxonomy" id="8969"/>
    <lineage>
        <taxon>Eukaryota</taxon>
        <taxon>Metazoa</taxon>
        <taxon>Chordata</taxon>
        <taxon>Craniata</taxon>
        <taxon>Vertebrata</taxon>
        <taxon>Euteleostomi</taxon>
        <taxon>Archelosauria</taxon>
        <taxon>Archosauria</taxon>
        <taxon>Dinosauria</taxon>
        <taxon>Saurischia</taxon>
        <taxon>Theropoda</taxon>
        <taxon>Coelurosauria</taxon>
        <taxon>Aves</taxon>
        <taxon>Neognathae</taxon>
        <taxon>Neoaves</taxon>
        <taxon>Telluraves</taxon>
        <taxon>Accipitrimorphae</taxon>
        <taxon>Accipitriformes</taxon>
        <taxon>Accipitridae</taxon>
        <taxon>Accipitrinae</taxon>
        <taxon>Haliaeetus</taxon>
    </lineage>
</organism>
<dbReference type="Gene3D" id="4.10.60.10">
    <property type="entry name" value="Zinc finger, CCHC-type"/>
    <property type="match status" value="1"/>
</dbReference>
<dbReference type="InterPro" id="IPR001878">
    <property type="entry name" value="Znf_CCHC"/>
</dbReference>
<dbReference type="SUPFAM" id="SSF57850">
    <property type="entry name" value="RING/U-box"/>
    <property type="match status" value="1"/>
</dbReference>
<dbReference type="PROSITE" id="PS50089">
    <property type="entry name" value="ZF_RING_2"/>
    <property type="match status" value="1"/>
</dbReference>
<name>A0A7K7NZN3_HALAL</name>
<dbReference type="SMART" id="SM00184">
    <property type="entry name" value="RING"/>
    <property type="match status" value="1"/>
</dbReference>
<dbReference type="SUPFAM" id="SSF57756">
    <property type="entry name" value="Retrovirus zinc finger-like domains"/>
    <property type="match status" value="1"/>
</dbReference>
<dbReference type="OrthoDB" id="106784at2759"/>
<keyword evidence="11" id="KW-1185">Reference proteome</keyword>
<dbReference type="Proteomes" id="UP000585422">
    <property type="component" value="Unassembled WGS sequence"/>
</dbReference>
<evidence type="ECO:0000256" key="2">
    <source>
        <dbReference type="ARBA" id="ARBA00022723"/>
    </source>
</evidence>
<keyword evidence="2" id="KW-0479">Metal-binding</keyword>
<dbReference type="InterPro" id="IPR013083">
    <property type="entry name" value="Znf_RING/FYVE/PHD"/>
</dbReference>
<sequence length="262" mass="28445">EYTDGNALIPRNSWVIVRRIPAGGVKVTGKTCVTSQTEPVRGTSKAIDASPASLSLAQLAKTANLAEANASEEDKIRAMMIQSSREYDPTNYMKKPLGPPPSSHTCHRCRKPGHSIKNCPTNGDESSGSVSRMKKSTGIPRTFLVEVKDPNTEGVRLTKTGKYAIPCLNVEAYARGKKEKPPFLPEEPSSSSSDDPIPDEILCLICKEIMTDAAIIPCCGNSYCDECIRTALLESEEHRCPECHQTGVSPDALVANKCLRRV</sequence>
<dbReference type="GO" id="GO:0006397">
    <property type="term" value="P:mRNA processing"/>
    <property type="evidence" value="ECO:0007669"/>
    <property type="project" value="InterPro"/>
</dbReference>
<proteinExistence type="predicted"/>
<evidence type="ECO:0000256" key="6">
    <source>
        <dbReference type="PROSITE-ProRule" id="PRU00047"/>
    </source>
</evidence>
<dbReference type="InterPro" id="IPR036875">
    <property type="entry name" value="Znf_CCHC_sf"/>
</dbReference>
<dbReference type="PROSITE" id="PS50158">
    <property type="entry name" value="ZF_CCHC"/>
    <property type="match status" value="1"/>
</dbReference>
<protein>
    <submittedName>
        <fullName evidence="10">RBBP6 ligase</fullName>
    </submittedName>
</protein>
<comment type="caution">
    <text evidence="10">The sequence shown here is derived from an EMBL/GenBank/DDBJ whole genome shotgun (WGS) entry which is preliminary data.</text>
</comment>
<dbReference type="Gene3D" id="3.30.40.10">
    <property type="entry name" value="Zinc/RING finger domain, C3HC4 (zinc finger)"/>
    <property type="match status" value="1"/>
</dbReference>
<evidence type="ECO:0000256" key="5">
    <source>
        <dbReference type="ARBA" id="ARBA00023242"/>
    </source>
</evidence>
<dbReference type="GO" id="GO:0003676">
    <property type="term" value="F:nucleic acid binding"/>
    <property type="evidence" value="ECO:0007669"/>
    <property type="project" value="InterPro"/>
</dbReference>
<dbReference type="PROSITE" id="PS51282">
    <property type="entry name" value="DWNN"/>
    <property type="match status" value="1"/>
</dbReference>
<keyword evidence="3 6" id="KW-0863">Zinc-finger</keyword>
<feature type="non-terminal residue" evidence="10">
    <location>
        <position position="262"/>
    </location>
</feature>
<evidence type="ECO:0000313" key="10">
    <source>
        <dbReference type="EMBL" id="NWZ60717.1"/>
    </source>
</evidence>
<dbReference type="GO" id="GO:0006511">
    <property type="term" value="P:ubiquitin-dependent protein catabolic process"/>
    <property type="evidence" value="ECO:0007669"/>
    <property type="project" value="TreeGrafter"/>
</dbReference>
<evidence type="ECO:0000259" key="7">
    <source>
        <dbReference type="PROSITE" id="PS50089"/>
    </source>
</evidence>
<gene>
    <name evidence="10" type="primary">Rbbp6_4</name>
    <name evidence="10" type="ORF">HALALB_R07580</name>
</gene>
<dbReference type="PANTHER" id="PTHR15439:SF0">
    <property type="entry name" value="CELL DIVISION CYCLE AND APOPTOSIS REGULATOR PROTEIN 1-RELATED"/>
    <property type="match status" value="1"/>
</dbReference>
<dbReference type="GO" id="GO:0005634">
    <property type="term" value="C:nucleus"/>
    <property type="evidence" value="ECO:0007669"/>
    <property type="project" value="UniProtKB-SubCell"/>
</dbReference>
<evidence type="ECO:0000259" key="8">
    <source>
        <dbReference type="PROSITE" id="PS50158"/>
    </source>
</evidence>
<dbReference type="InterPro" id="IPR033489">
    <property type="entry name" value="RBBP6"/>
</dbReference>
<evidence type="ECO:0000256" key="4">
    <source>
        <dbReference type="ARBA" id="ARBA00022833"/>
    </source>
</evidence>
<dbReference type="GO" id="GO:0008270">
    <property type="term" value="F:zinc ion binding"/>
    <property type="evidence" value="ECO:0007669"/>
    <property type="project" value="UniProtKB-KW"/>
</dbReference>
<feature type="non-terminal residue" evidence="10">
    <location>
        <position position="1"/>
    </location>
</feature>
<feature type="domain" description="RING-type" evidence="7">
    <location>
        <begin position="203"/>
        <end position="244"/>
    </location>
</feature>
<evidence type="ECO:0000256" key="1">
    <source>
        <dbReference type="ARBA" id="ARBA00004123"/>
    </source>
</evidence>
<feature type="domain" description="CCHC-type" evidence="8">
    <location>
        <begin position="106"/>
        <end position="120"/>
    </location>
</feature>
<dbReference type="EMBL" id="VZSQ01000714">
    <property type="protein sequence ID" value="NWZ60717.1"/>
    <property type="molecule type" value="Genomic_DNA"/>
</dbReference>
<accession>A0A7K7NZN3</accession>
<dbReference type="AlphaFoldDB" id="A0A7K7NZN3"/>
<evidence type="ECO:0000313" key="11">
    <source>
        <dbReference type="Proteomes" id="UP000585422"/>
    </source>
</evidence>
<evidence type="ECO:0000259" key="9">
    <source>
        <dbReference type="PROSITE" id="PS51282"/>
    </source>
</evidence>
<keyword evidence="10" id="KW-0436">Ligase</keyword>
<reference evidence="10 11" key="1">
    <citation type="submission" date="2019-09" db="EMBL/GenBank/DDBJ databases">
        <title>Bird 10,000 Genomes (B10K) Project - Family phase.</title>
        <authorList>
            <person name="Zhang G."/>
        </authorList>
    </citation>
    <scope>NUCLEOTIDE SEQUENCE [LARGE SCALE GENOMIC DNA]</scope>
    <source>
        <strain evidence="10">OUT-0040</strain>
        <tissue evidence="10">Blood</tissue>
    </source>
</reference>
<dbReference type="GO" id="GO:0016874">
    <property type="term" value="F:ligase activity"/>
    <property type="evidence" value="ECO:0007669"/>
    <property type="project" value="UniProtKB-KW"/>
</dbReference>